<dbReference type="InterPro" id="IPR011989">
    <property type="entry name" value="ARM-like"/>
</dbReference>
<protein>
    <submittedName>
        <fullName evidence="2">Uncharacterized protein</fullName>
    </submittedName>
</protein>
<feature type="compositionally biased region" description="Basic residues" evidence="1">
    <location>
        <begin position="1"/>
        <end position="11"/>
    </location>
</feature>
<keyword evidence="3" id="KW-1185">Reference proteome</keyword>
<comment type="caution">
    <text evidence="2">The sequence shown here is derived from an EMBL/GenBank/DDBJ whole genome shotgun (WGS) entry which is preliminary data.</text>
</comment>
<proteinExistence type="predicted"/>
<dbReference type="SUPFAM" id="SSF48371">
    <property type="entry name" value="ARM repeat"/>
    <property type="match status" value="1"/>
</dbReference>
<dbReference type="AlphaFoldDB" id="A0A8S1GTI7"/>
<feature type="region of interest" description="Disordered" evidence="1">
    <location>
        <begin position="1"/>
        <end position="36"/>
    </location>
</feature>
<dbReference type="OrthoDB" id="5813172at2759"/>
<accession>A0A8S1GTI7</accession>
<feature type="region of interest" description="Disordered" evidence="1">
    <location>
        <begin position="120"/>
        <end position="155"/>
    </location>
</feature>
<dbReference type="InterPro" id="IPR016024">
    <property type="entry name" value="ARM-type_fold"/>
</dbReference>
<sequence length="347" mass="39412">MQRTEGKKRRANCGGSVRHLAKEEGSTAAAKISEKSGKIERFHVRFELLDEEMERRKKGARKRWSRQCWPGERAESGRCPTTSLSFPVHRNRVKPDPSRQRGTLNSSIYRLYHGKKLVSHRDMEAKRRKTSQEDDEKSGEVPTSSSRPRKRREIKEASSITMAQMKLEDPETLRRSFVTLKLALSSAASVNQFVLNQPEVFKTIVLTFVTLSKKLGTQEFKEAEILQSCMSVLANCCNLSLMACLEMKQTFVQLPSVTVRLLENTQLPVSSKATLCRLIANLCAHKESAHWISQNALLIDRVCLLLESDHESIVKQSIRVVKNLVSTNFTRVCTSIYSNIHKPTPKN</sequence>
<evidence type="ECO:0000313" key="2">
    <source>
        <dbReference type="EMBL" id="CAD6186178.1"/>
    </source>
</evidence>
<evidence type="ECO:0000313" key="3">
    <source>
        <dbReference type="Proteomes" id="UP000835052"/>
    </source>
</evidence>
<organism evidence="2 3">
    <name type="scientific">Caenorhabditis auriculariae</name>
    <dbReference type="NCBI Taxonomy" id="2777116"/>
    <lineage>
        <taxon>Eukaryota</taxon>
        <taxon>Metazoa</taxon>
        <taxon>Ecdysozoa</taxon>
        <taxon>Nematoda</taxon>
        <taxon>Chromadorea</taxon>
        <taxon>Rhabditida</taxon>
        <taxon>Rhabditina</taxon>
        <taxon>Rhabditomorpha</taxon>
        <taxon>Rhabditoidea</taxon>
        <taxon>Rhabditidae</taxon>
        <taxon>Peloderinae</taxon>
        <taxon>Caenorhabditis</taxon>
    </lineage>
</organism>
<name>A0A8S1GTI7_9PELO</name>
<evidence type="ECO:0000256" key="1">
    <source>
        <dbReference type="SAM" id="MobiDB-lite"/>
    </source>
</evidence>
<reference evidence="2" key="1">
    <citation type="submission" date="2020-10" db="EMBL/GenBank/DDBJ databases">
        <authorList>
            <person name="Kikuchi T."/>
        </authorList>
    </citation>
    <scope>NUCLEOTIDE SEQUENCE</scope>
    <source>
        <strain evidence="2">NKZ352</strain>
    </source>
</reference>
<gene>
    <name evidence="2" type="ORF">CAUJ_LOCUS2097</name>
</gene>
<dbReference type="Gene3D" id="1.25.10.10">
    <property type="entry name" value="Leucine-rich Repeat Variant"/>
    <property type="match status" value="1"/>
</dbReference>
<feature type="compositionally biased region" description="Basic residues" evidence="1">
    <location>
        <begin position="56"/>
        <end position="65"/>
    </location>
</feature>
<dbReference type="Proteomes" id="UP000835052">
    <property type="component" value="Unassembled WGS sequence"/>
</dbReference>
<feature type="region of interest" description="Disordered" evidence="1">
    <location>
        <begin position="55"/>
        <end position="106"/>
    </location>
</feature>
<dbReference type="EMBL" id="CAJGYM010000004">
    <property type="protein sequence ID" value="CAD6186178.1"/>
    <property type="molecule type" value="Genomic_DNA"/>
</dbReference>